<dbReference type="GO" id="GO:0016787">
    <property type="term" value="F:hydrolase activity"/>
    <property type="evidence" value="ECO:0007669"/>
    <property type="project" value="UniProtKB-KW"/>
</dbReference>
<accession>A0ABT1LLG5</accession>
<gene>
    <name evidence="3" type="ORF">NFC73_06055</name>
</gene>
<dbReference type="EMBL" id="JANCLV010000003">
    <property type="protein sequence ID" value="MCP8999302.1"/>
    <property type="molecule type" value="Genomic_DNA"/>
</dbReference>
<sequence length="271" mass="28916">MPHVSVNGVDLYYEESGQGTPILGVHGTPSSAVMWADAATELARHGRCIIYDRRGFHRSAPPRPFATLDLVDHVDDAAAVLAALRAGPAIVIGRSTGGLIAIELSRRFPDKVKALVLLEPAFFTIAPDADAWARGLRRRVLERTDAQPGLAAEIVIREALGDATWESLPAGLKQMLADTSHAVLAEINGHGLDLSDDALELNEEQLAGIRRPTLIVSAEDSPEACRSVNARLSGALPFTHTVLVPGGHLINPAHPAVLDFIDRNAGPDPWA</sequence>
<dbReference type="PANTHER" id="PTHR43798:SF31">
    <property type="entry name" value="AB HYDROLASE SUPERFAMILY PROTEIN YCLE"/>
    <property type="match status" value="1"/>
</dbReference>
<evidence type="ECO:0000313" key="4">
    <source>
        <dbReference type="Proteomes" id="UP001524318"/>
    </source>
</evidence>
<dbReference type="Proteomes" id="UP001524318">
    <property type="component" value="Unassembled WGS sequence"/>
</dbReference>
<dbReference type="PANTHER" id="PTHR43798">
    <property type="entry name" value="MONOACYLGLYCEROL LIPASE"/>
    <property type="match status" value="1"/>
</dbReference>
<keyword evidence="4" id="KW-1185">Reference proteome</keyword>
<protein>
    <submittedName>
        <fullName evidence="3">Alpha/beta hydrolase</fullName>
    </submittedName>
</protein>
<evidence type="ECO:0000256" key="1">
    <source>
        <dbReference type="ARBA" id="ARBA00022801"/>
    </source>
</evidence>
<dbReference type="PRINTS" id="PR00111">
    <property type="entry name" value="ABHYDROLASE"/>
</dbReference>
<reference evidence="3 4" key="1">
    <citation type="submission" date="2022-06" db="EMBL/GenBank/DDBJ databases">
        <title>Pseudarthrobacter sp. strain RMG13 Genome sequencing and assembly.</title>
        <authorList>
            <person name="Kim I."/>
        </authorList>
    </citation>
    <scope>NUCLEOTIDE SEQUENCE [LARGE SCALE GENOMIC DNA]</scope>
    <source>
        <strain evidence="3 4">RMG13</strain>
    </source>
</reference>
<comment type="caution">
    <text evidence="3">The sequence shown here is derived from an EMBL/GenBank/DDBJ whole genome shotgun (WGS) entry which is preliminary data.</text>
</comment>
<evidence type="ECO:0000313" key="3">
    <source>
        <dbReference type="EMBL" id="MCP8999302.1"/>
    </source>
</evidence>
<dbReference type="Gene3D" id="3.40.50.1820">
    <property type="entry name" value="alpha/beta hydrolase"/>
    <property type="match status" value="1"/>
</dbReference>
<dbReference type="InterPro" id="IPR050266">
    <property type="entry name" value="AB_hydrolase_sf"/>
</dbReference>
<dbReference type="InterPro" id="IPR029058">
    <property type="entry name" value="AB_hydrolase_fold"/>
</dbReference>
<feature type="domain" description="AB hydrolase-1" evidence="2">
    <location>
        <begin position="21"/>
        <end position="251"/>
    </location>
</feature>
<dbReference type="SUPFAM" id="SSF53474">
    <property type="entry name" value="alpha/beta-Hydrolases"/>
    <property type="match status" value="1"/>
</dbReference>
<dbReference type="Pfam" id="PF00561">
    <property type="entry name" value="Abhydrolase_1"/>
    <property type="match status" value="1"/>
</dbReference>
<proteinExistence type="predicted"/>
<dbReference type="InterPro" id="IPR000073">
    <property type="entry name" value="AB_hydrolase_1"/>
</dbReference>
<dbReference type="RefSeq" id="WP_254748479.1">
    <property type="nucleotide sequence ID" value="NZ_JANCLV010000003.1"/>
</dbReference>
<organism evidence="3 4">
    <name type="scientific">Pseudarthrobacter humi</name>
    <dbReference type="NCBI Taxonomy" id="2952523"/>
    <lineage>
        <taxon>Bacteria</taxon>
        <taxon>Bacillati</taxon>
        <taxon>Actinomycetota</taxon>
        <taxon>Actinomycetes</taxon>
        <taxon>Micrococcales</taxon>
        <taxon>Micrococcaceae</taxon>
        <taxon>Pseudarthrobacter</taxon>
    </lineage>
</organism>
<keyword evidence="1 3" id="KW-0378">Hydrolase</keyword>
<name>A0ABT1LLG5_9MICC</name>
<evidence type="ECO:0000259" key="2">
    <source>
        <dbReference type="Pfam" id="PF00561"/>
    </source>
</evidence>